<gene>
    <name evidence="2" type="ORF">MANES_13G048700</name>
</gene>
<dbReference type="AlphaFoldDB" id="A0A2C9UNP0"/>
<reference evidence="2" key="1">
    <citation type="submission" date="2016-02" db="EMBL/GenBank/DDBJ databases">
        <title>WGS assembly of Manihot esculenta.</title>
        <authorList>
            <person name="Bredeson J.V."/>
            <person name="Prochnik S.E."/>
            <person name="Lyons J.B."/>
            <person name="Schmutz J."/>
            <person name="Grimwood J."/>
            <person name="Vrebalov J."/>
            <person name="Bart R.S."/>
            <person name="Amuge T."/>
            <person name="Ferguson M.E."/>
            <person name="Green R."/>
            <person name="Putnam N."/>
            <person name="Stites J."/>
            <person name="Rounsley S."/>
            <person name="Rokhsar D.S."/>
        </authorList>
    </citation>
    <scope>NUCLEOTIDE SEQUENCE [LARGE SCALE GENOMIC DNA]</scope>
    <source>
        <tissue evidence="2">Leaf</tissue>
    </source>
</reference>
<evidence type="ECO:0000256" key="1">
    <source>
        <dbReference type="SAM" id="Phobius"/>
    </source>
</evidence>
<name>A0A2C9UNP0_MANES</name>
<protein>
    <submittedName>
        <fullName evidence="2">Uncharacterized protein</fullName>
    </submittedName>
</protein>
<proteinExistence type="predicted"/>
<sequence length="63" mass="7584">MTVSFALSIFSLNCWLFVFYVYLVWVIFIVCCLVAEKVVEEKENMPFWFLRTKNSIYNLCRLC</sequence>
<accession>A0A2C9UNP0</accession>
<evidence type="ECO:0000313" key="2">
    <source>
        <dbReference type="EMBL" id="OAY32826.1"/>
    </source>
</evidence>
<feature type="transmembrane region" description="Helical" evidence="1">
    <location>
        <begin position="15"/>
        <end position="35"/>
    </location>
</feature>
<keyword evidence="1" id="KW-0472">Membrane</keyword>
<keyword evidence="1" id="KW-0812">Transmembrane</keyword>
<organism evidence="2">
    <name type="scientific">Manihot esculenta</name>
    <name type="common">Cassava</name>
    <name type="synonym">Jatropha manihot</name>
    <dbReference type="NCBI Taxonomy" id="3983"/>
    <lineage>
        <taxon>Eukaryota</taxon>
        <taxon>Viridiplantae</taxon>
        <taxon>Streptophyta</taxon>
        <taxon>Embryophyta</taxon>
        <taxon>Tracheophyta</taxon>
        <taxon>Spermatophyta</taxon>
        <taxon>Magnoliopsida</taxon>
        <taxon>eudicotyledons</taxon>
        <taxon>Gunneridae</taxon>
        <taxon>Pentapetalae</taxon>
        <taxon>rosids</taxon>
        <taxon>fabids</taxon>
        <taxon>Malpighiales</taxon>
        <taxon>Euphorbiaceae</taxon>
        <taxon>Crotonoideae</taxon>
        <taxon>Manihoteae</taxon>
        <taxon>Manihot</taxon>
    </lineage>
</organism>
<keyword evidence="1" id="KW-1133">Transmembrane helix</keyword>
<dbReference type="EMBL" id="CM004399">
    <property type="protein sequence ID" value="OAY32826.1"/>
    <property type="molecule type" value="Genomic_DNA"/>
</dbReference>